<organism evidence="3 4">
    <name type="scientific">Selenihalanaerobacter shriftii</name>
    <dbReference type="NCBI Taxonomy" id="142842"/>
    <lineage>
        <taxon>Bacteria</taxon>
        <taxon>Bacillati</taxon>
        <taxon>Bacillota</taxon>
        <taxon>Clostridia</taxon>
        <taxon>Halanaerobiales</taxon>
        <taxon>Halobacteroidaceae</taxon>
        <taxon>Selenihalanaerobacter</taxon>
    </lineage>
</organism>
<accession>A0A1T4PR48</accession>
<evidence type="ECO:0000256" key="2">
    <source>
        <dbReference type="SAM" id="MobiDB-lite"/>
    </source>
</evidence>
<dbReference type="GO" id="GO:0003690">
    <property type="term" value="F:double-stranded DNA binding"/>
    <property type="evidence" value="ECO:0007669"/>
    <property type="project" value="InterPro"/>
</dbReference>
<dbReference type="EMBL" id="FUWM01000020">
    <property type="protein sequence ID" value="SJZ93687.1"/>
    <property type="molecule type" value="Genomic_DNA"/>
</dbReference>
<comment type="function">
    <text evidence="1">SASP are bound to spore DNA. They are double-stranded DNA-binding proteins that cause DNA to change to an a-like conformation. They protect the DNA backbone from chemical and enzymatic cleavage and are thus involved in dormant spore's high resistance to UV light.</text>
</comment>
<protein>
    <submittedName>
        <fullName evidence="3">Small, acid-soluble spore protein, alpha/beta type</fullName>
    </submittedName>
</protein>
<proteinExistence type="predicted"/>
<dbReference type="Proteomes" id="UP000190625">
    <property type="component" value="Unassembled WGS sequence"/>
</dbReference>
<dbReference type="Pfam" id="PF00269">
    <property type="entry name" value="SASP"/>
    <property type="match status" value="1"/>
</dbReference>
<keyword evidence="4" id="KW-1185">Reference proteome</keyword>
<sequence length="70" mass="7575">LNVSDEYKSGYWGNMTSRECGAVGGQMVKKMVEYAENQMSNGSNINAPQASQDAANINLSNKVGSFEPQQ</sequence>
<evidence type="ECO:0000256" key="1">
    <source>
        <dbReference type="ARBA" id="ARBA00003863"/>
    </source>
</evidence>
<dbReference type="RefSeq" id="WP_078810717.1">
    <property type="nucleotide sequence ID" value="NZ_FUWM01000020.1"/>
</dbReference>
<reference evidence="4" key="1">
    <citation type="submission" date="2017-02" db="EMBL/GenBank/DDBJ databases">
        <authorList>
            <person name="Varghese N."/>
            <person name="Submissions S."/>
        </authorList>
    </citation>
    <scope>NUCLEOTIDE SEQUENCE [LARGE SCALE GENOMIC DNA]</scope>
    <source>
        <strain evidence="4">ATCC BAA-73</strain>
    </source>
</reference>
<name>A0A1T4PR48_9FIRM</name>
<gene>
    <name evidence="3" type="ORF">SAMN02745118_02279</name>
</gene>
<dbReference type="InterPro" id="IPR001448">
    <property type="entry name" value="SASP_alpha/beta-type"/>
</dbReference>
<evidence type="ECO:0000313" key="4">
    <source>
        <dbReference type="Proteomes" id="UP000190625"/>
    </source>
</evidence>
<dbReference type="GO" id="GO:0006265">
    <property type="term" value="P:DNA topological change"/>
    <property type="evidence" value="ECO:0007669"/>
    <property type="project" value="InterPro"/>
</dbReference>
<dbReference type="OrthoDB" id="1683773at2"/>
<feature type="non-terminal residue" evidence="3">
    <location>
        <position position="1"/>
    </location>
</feature>
<evidence type="ECO:0000313" key="3">
    <source>
        <dbReference type="EMBL" id="SJZ93687.1"/>
    </source>
</evidence>
<dbReference type="AlphaFoldDB" id="A0A1T4PR48"/>
<dbReference type="Gene3D" id="6.10.10.80">
    <property type="entry name" value="Small, acid-soluble spore protein, alpha/beta type-like"/>
    <property type="match status" value="1"/>
</dbReference>
<dbReference type="InterPro" id="IPR038300">
    <property type="entry name" value="SASP_sf_alpha/beta"/>
</dbReference>
<feature type="region of interest" description="Disordered" evidence="2">
    <location>
        <begin position="41"/>
        <end position="70"/>
    </location>
</feature>